<organism evidence="1 2">
    <name type="scientific">Winogradskya humida</name>
    <dbReference type="NCBI Taxonomy" id="113566"/>
    <lineage>
        <taxon>Bacteria</taxon>
        <taxon>Bacillati</taxon>
        <taxon>Actinomycetota</taxon>
        <taxon>Actinomycetes</taxon>
        <taxon>Micromonosporales</taxon>
        <taxon>Micromonosporaceae</taxon>
        <taxon>Winogradskya</taxon>
    </lineage>
</organism>
<keyword evidence="2" id="KW-1185">Reference proteome</keyword>
<dbReference type="Proteomes" id="UP000603200">
    <property type="component" value="Unassembled WGS sequence"/>
</dbReference>
<dbReference type="EMBL" id="BOMN01000010">
    <property type="protein sequence ID" value="GIE17620.1"/>
    <property type="molecule type" value="Genomic_DNA"/>
</dbReference>
<comment type="caution">
    <text evidence="1">The sequence shown here is derived from an EMBL/GenBank/DDBJ whole genome shotgun (WGS) entry which is preliminary data.</text>
</comment>
<sequence length="92" mass="9040">MTERPAAESATAGRGTAGRVTAGSADLAGLRIKGADGELDAIASLVELAGERGDLDVLRRLAAAGSPDAADELRRLAGAGSHGAEEGLTGEA</sequence>
<gene>
    <name evidence="1" type="ORF">Ahu01nite_007220</name>
</gene>
<reference evidence="1 2" key="1">
    <citation type="submission" date="2021-01" db="EMBL/GenBank/DDBJ databases">
        <title>Whole genome shotgun sequence of Actinoplanes humidus NBRC 14915.</title>
        <authorList>
            <person name="Komaki H."/>
            <person name="Tamura T."/>
        </authorList>
    </citation>
    <scope>NUCLEOTIDE SEQUENCE [LARGE SCALE GENOMIC DNA]</scope>
    <source>
        <strain evidence="1 2">NBRC 14915</strain>
    </source>
</reference>
<evidence type="ECO:0008006" key="3">
    <source>
        <dbReference type="Google" id="ProtNLM"/>
    </source>
</evidence>
<proteinExistence type="predicted"/>
<protein>
    <recommendedName>
        <fullName evidence="3">Ankyrin repeat protein</fullName>
    </recommendedName>
</protein>
<evidence type="ECO:0000313" key="1">
    <source>
        <dbReference type="EMBL" id="GIE17620.1"/>
    </source>
</evidence>
<accession>A0ABQ3ZGE1</accession>
<name>A0ABQ3ZGE1_9ACTN</name>
<evidence type="ECO:0000313" key="2">
    <source>
        <dbReference type="Proteomes" id="UP000603200"/>
    </source>
</evidence>